<accession>A0A2M8P809</accession>
<dbReference type="EMBL" id="PGTM01000818">
    <property type="protein sequence ID" value="PJF33669.1"/>
    <property type="molecule type" value="Genomic_DNA"/>
</dbReference>
<dbReference type="SUPFAM" id="SSF48371">
    <property type="entry name" value="ARM repeat"/>
    <property type="match status" value="1"/>
</dbReference>
<proteinExistence type="predicted"/>
<feature type="non-terminal residue" evidence="1">
    <location>
        <position position="115"/>
    </location>
</feature>
<dbReference type="Gene3D" id="1.25.10.10">
    <property type="entry name" value="Leucine-rich Repeat Variant"/>
    <property type="match status" value="1"/>
</dbReference>
<evidence type="ECO:0000313" key="2">
    <source>
        <dbReference type="Proteomes" id="UP000229681"/>
    </source>
</evidence>
<dbReference type="AlphaFoldDB" id="A0A2M8P809"/>
<evidence type="ECO:0008006" key="3">
    <source>
        <dbReference type="Google" id="ProtNLM"/>
    </source>
</evidence>
<reference evidence="1 2" key="1">
    <citation type="submission" date="2017-11" db="EMBL/GenBank/DDBJ databases">
        <title>Evolution of Phototrophy in the Chloroflexi Phylum Driven by Horizontal Gene Transfer.</title>
        <authorList>
            <person name="Ward L.M."/>
            <person name="Hemp J."/>
            <person name="Shih P.M."/>
            <person name="Mcglynn S.E."/>
            <person name="Fischer W."/>
        </authorList>
    </citation>
    <scope>NUCLEOTIDE SEQUENCE [LARGE SCALE GENOMIC DNA]</scope>
    <source>
        <strain evidence="1">JP3_13</strain>
    </source>
</reference>
<name>A0A2M8P809_9CHLR</name>
<sequence>LDHPQARVRANALEALESLLSPQLVKLIAPLYAVESTEAQRTALSQTLSGIQQTAAEFLQQAITDPNDDGLRAIISFALGEMAPPETPTAPLAPCQQLLSREQISALLSIVVNTD</sequence>
<dbReference type="InterPro" id="IPR011989">
    <property type="entry name" value="ARM-like"/>
</dbReference>
<feature type="non-terminal residue" evidence="1">
    <location>
        <position position="1"/>
    </location>
</feature>
<protein>
    <recommendedName>
        <fullName evidence="3">HEAT repeat domain-containing protein</fullName>
    </recommendedName>
</protein>
<dbReference type="Proteomes" id="UP000229681">
    <property type="component" value="Unassembled WGS sequence"/>
</dbReference>
<evidence type="ECO:0000313" key="1">
    <source>
        <dbReference type="EMBL" id="PJF33669.1"/>
    </source>
</evidence>
<organism evidence="1 2">
    <name type="scientific">Candidatus Thermofonsia Clade 1 bacterium</name>
    <dbReference type="NCBI Taxonomy" id="2364210"/>
    <lineage>
        <taxon>Bacteria</taxon>
        <taxon>Bacillati</taxon>
        <taxon>Chloroflexota</taxon>
        <taxon>Candidatus Thermofontia</taxon>
        <taxon>Candidatus Thermofonsia Clade 1</taxon>
    </lineage>
</organism>
<dbReference type="InterPro" id="IPR016024">
    <property type="entry name" value="ARM-type_fold"/>
</dbReference>
<dbReference type="Pfam" id="PF13646">
    <property type="entry name" value="HEAT_2"/>
    <property type="match status" value="1"/>
</dbReference>
<gene>
    <name evidence="1" type="ORF">CUN49_18030</name>
</gene>
<comment type="caution">
    <text evidence="1">The sequence shown here is derived from an EMBL/GenBank/DDBJ whole genome shotgun (WGS) entry which is preliminary data.</text>
</comment>